<name>A0A8J2VNS5_9BACL</name>
<evidence type="ECO:0000313" key="9">
    <source>
        <dbReference type="Proteomes" id="UP000628775"/>
    </source>
</evidence>
<feature type="transmembrane region" description="Helical" evidence="7">
    <location>
        <begin position="114"/>
        <end position="136"/>
    </location>
</feature>
<comment type="subcellular location">
    <subcellularLocation>
        <location evidence="1">Cell membrane</location>
        <topology evidence="1">Multi-pass membrane protein</topology>
    </subcellularLocation>
</comment>
<evidence type="ECO:0000256" key="7">
    <source>
        <dbReference type="SAM" id="Phobius"/>
    </source>
</evidence>
<feature type="transmembrane region" description="Helical" evidence="7">
    <location>
        <begin position="160"/>
        <end position="185"/>
    </location>
</feature>
<keyword evidence="3" id="KW-1003">Cell membrane</keyword>
<sequence>MSDWLIVICLWVLLYSYLIVASIDFGAGFIYGYSELTGKSKGVKAIIKGYLSPVWEMTNIIFLFFFMGLMSFLPHMISIYEGGFLVPSLVILALMLIRSGLYAYYYFMGKTHPFFSLFYAISGLCIPAMLATGLTISEGGYIQIRHGEMTLMFSHLVSSFYFWAVVLLAIVSVIYISLLFLSYLANKRGQRKTVETLKGYVLLWSVPTVLASALVFAALQSHNPEHFNNILSLAWLFLLSLVCLMVAITLIFLDRLPRTAFFFGLLQFLCAFFGYGISHLPYIVYPDLMLEPAVFHRAILNGLFDLLIVLVSLIIPICLLSFRLFLMKGWSKQVLSRDS</sequence>
<dbReference type="RefSeq" id="WP_188692846.1">
    <property type="nucleotide sequence ID" value="NZ_BMIR01000008.1"/>
</dbReference>
<evidence type="ECO:0000256" key="3">
    <source>
        <dbReference type="ARBA" id="ARBA00022475"/>
    </source>
</evidence>
<keyword evidence="6 7" id="KW-0472">Membrane</keyword>
<dbReference type="InterPro" id="IPR003317">
    <property type="entry name" value="Cyt-d_oxidase_su2"/>
</dbReference>
<feature type="transmembrane region" description="Helical" evidence="7">
    <location>
        <begin position="230"/>
        <end position="253"/>
    </location>
</feature>
<comment type="caution">
    <text evidence="8">The sequence shown here is derived from an EMBL/GenBank/DDBJ whole genome shotgun (WGS) entry which is preliminary data.</text>
</comment>
<keyword evidence="4 7" id="KW-0812">Transmembrane</keyword>
<feature type="transmembrane region" description="Helical" evidence="7">
    <location>
        <begin position="260"/>
        <end position="283"/>
    </location>
</feature>
<evidence type="ECO:0000256" key="4">
    <source>
        <dbReference type="ARBA" id="ARBA00022692"/>
    </source>
</evidence>
<evidence type="ECO:0000256" key="5">
    <source>
        <dbReference type="ARBA" id="ARBA00022989"/>
    </source>
</evidence>
<feature type="transmembrane region" description="Helical" evidence="7">
    <location>
        <begin position="197"/>
        <end position="218"/>
    </location>
</feature>
<reference evidence="8" key="2">
    <citation type="submission" date="2020-09" db="EMBL/GenBank/DDBJ databases">
        <authorList>
            <person name="Sun Q."/>
            <person name="Zhou Y."/>
        </authorList>
    </citation>
    <scope>NUCLEOTIDE SEQUENCE</scope>
    <source>
        <strain evidence="8">CGMCC 1.15371</strain>
    </source>
</reference>
<dbReference type="AlphaFoldDB" id="A0A8J2VNS5"/>
<comment type="similarity">
    <text evidence="2">Belongs to the cytochrome ubiquinol oxidase subunit 2 family.</text>
</comment>
<gene>
    <name evidence="8" type="ORF">GCM10011391_19470</name>
</gene>
<protein>
    <submittedName>
        <fullName evidence="8">Cytochrome D ubiquinol oxidase subunit II</fullName>
    </submittedName>
</protein>
<accession>A0A8J2VNS5</accession>
<keyword evidence="9" id="KW-1185">Reference proteome</keyword>
<feature type="transmembrane region" description="Helical" evidence="7">
    <location>
        <begin position="303"/>
        <end position="326"/>
    </location>
</feature>
<keyword evidence="5 7" id="KW-1133">Transmembrane helix</keyword>
<evidence type="ECO:0000256" key="2">
    <source>
        <dbReference type="ARBA" id="ARBA00007543"/>
    </source>
</evidence>
<feature type="transmembrane region" description="Helical" evidence="7">
    <location>
        <begin position="85"/>
        <end position="107"/>
    </location>
</feature>
<dbReference type="GO" id="GO:0005886">
    <property type="term" value="C:plasma membrane"/>
    <property type="evidence" value="ECO:0007669"/>
    <property type="project" value="UniProtKB-SubCell"/>
</dbReference>
<feature type="transmembrane region" description="Helical" evidence="7">
    <location>
        <begin position="54"/>
        <end position="73"/>
    </location>
</feature>
<evidence type="ECO:0000256" key="1">
    <source>
        <dbReference type="ARBA" id="ARBA00004651"/>
    </source>
</evidence>
<organism evidence="8 9">
    <name type="scientific">Pullulanibacillus camelliae</name>
    <dbReference type="NCBI Taxonomy" id="1707096"/>
    <lineage>
        <taxon>Bacteria</taxon>
        <taxon>Bacillati</taxon>
        <taxon>Bacillota</taxon>
        <taxon>Bacilli</taxon>
        <taxon>Bacillales</taxon>
        <taxon>Sporolactobacillaceae</taxon>
        <taxon>Pullulanibacillus</taxon>
    </lineage>
</organism>
<dbReference type="EMBL" id="BMIR01000008">
    <property type="protein sequence ID" value="GGE40792.1"/>
    <property type="molecule type" value="Genomic_DNA"/>
</dbReference>
<proteinExistence type="inferred from homology"/>
<evidence type="ECO:0000313" key="8">
    <source>
        <dbReference type="EMBL" id="GGE40792.1"/>
    </source>
</evidence>
<dbReference type="Pfam" id="PF02322">
    <property type="entry name" value="Cyt_bd_oxida_II"/>
    <property type="match status" value="1"/>
</dbReference>
<reference evidence="8" key="1">
    <citation type="journal article" date="2014" name="Int. J. Syst. Evol. Microbiol.">
        <title>Complete genome sequence of Corynebacterium casei LMG S-19264T (=DSM 44701T), isolated from a smear-ripened cheese.</title>
        <authorList>
            <consortium name="US DOE Joint Genome Institute (JGI-PGF)"/>
            <person name="Walter F."/>
            <person name="Albersmeier A."/>
            <person name="Kalinowski J."/>
            <person name="Ruckert C."/>
        </authorList>
    </citation>
    <scope>NUCLEOTIDE SEQUENCE</scope>
    <source>
        <strain evidence="8">CGMCC 1.15371</strain>
    </source>
</reference>
<feature type="transmembrane region" description="Helical" evidence="7">
    <location>
        <begin position="12"/>
        <end position="33"/>
    </location>
</feature>
<evidence type="ECO:0000256" key="6">
    <source>
        <dbReference type="ARBA" id="ARBA00023136"/>
    </source>
</evidence>
<dbReference type="Proteomes" id="UP000628775">
    <property type="component" value="Unassembled WGS sequence"/>
</dbReference>